<feature type="domain" description="N-acetyltransferase" evidence="1">
    <location>
        <begin position="16"/>
        <end position="175"/>
    </location>
</feature>
<evidence type="ECO:0000313" key="3">
    <source>
        <dbReference type="Proteomes" id="UP000231987"/>
    </source>
</evidence>
<proteinExistence type="predicted"/>
<dbReference type="PROSITE" id="PS51186">
    <property type="entry name" value="GNAT"/>
    <property type="match status" value="1"/>
</dbReference>
<sequence>MTRFSAPTAKANDAAMYIRPASSADAPAVWSIIEPIIRAGETYALDPNLSRAEALAYWMGADKEVFVAEQAGAILGTYYMRCNQAGGGQHVCNCGYVTAPNATGKGVARSLCEHSMATARAHGYRAMQFNFVVSTNLRAISIWQKMGFEVVGTLPGAFRHPTHGYVDAFVMYQAL</sequence>
<dbReference type="PANTHER" id="PTHR43138">
    <property type="entry name" value="ACETYLTRANSFERASE, GNAT FAMILY"/>
    <property type="match status" value="1"/>
</dbReference>
<dbReference type="PANTHER" id="PTHR43138:SF1">
    <property type="entry name" value="N-ACETYLTRANSFERASE ACA1"/>
    <property type="match status" value="1"/>
</dbReference>
<dbReference type="Proteomes" id="UP000231987">
    <property type="component" value="Unassembled WGS sequence"/>
</dbReference>
<gene>
    <name evidence="2" type="ORF">CEJ86_23450</name>
</gene>
<dbReference type="Pfam" id="PF00583">
    <property type="entry name" value="Acetyltransf_1"/>
    <property type="match status" value="1"/>
</dbReference>
<dbReference type="InterPro" id="IPR000182">
    <property type="entry name" value="GNAT_dom"/>
</dbReference>
<name>A0A2J0YXP9_RHIML</name>
<dbReference type="SUPFAM" id="SSF55729">
    <property type="entry name" value="Acyl-CoA N-acyltransferases (Nat)"/>
    <property type="match status" value="1"/>
</dbReference>
<dbReference type="InterPro" id="IPR052742">
    <property type="entry name" value="Mito_N-acetyltransferase"/>
</dbReference>
<organism evidence="2 3">
    <name type="scientific">Rhizobium meliloti</name>
    <name type="common">Ensifer meliloti</name>
    <name type="synonym">Sinorhizobium meliloti</name>
    <dbReference type="NCBI Taxonomy" id="382"/>
    <lineage>
        <taxon>Bacteria</taxon>
        <taxon>Pseudomonadati</taxon>
        <taxon>Pseudomonadota</taxon>
        <taxon>Alphaproteobacteria</taxon>
        <taxon>Hyphomicrobiales</taxon>
        <taxon>Rhizobiaceae</taxon>
        <taxon>Sinorhizobium/Ensifer group</taxon>
        <taxon>Sinorhizobium</taxon>
    </lineage>
</organism>
<dbReference type="GO" id="GO:0016747">
    <property type="term" value="F:acyltransferase activity, transferring groups other than amino-acyl groups"/>
    <property type="evidence" value="ECO:0007669"/>
    <property type="project" value="InterPro"/>
</dbReference>
<dbReference type="AlphaFoldDB" id="A0A2J0YXP9"/>
<keyword evidence="2" id="KW-0808">Transferase</keyword>
<dbReference type="Gene3D" id="3.40.630.30">
    <property type="match status" value="1"/>
</dbReference>
<dbReference type="InterPro" id="IPR016181">
    <property type="entry name" value="Acyl_CoA_acyltransferase"/>
</dbReference>
<dbReference type="CDD" id="cd04301">
    <property type="entry name" value="NAT_SF"/>
    <property type="match status" value="1"/>
</dbReference>
<evidence type="ECO:0000313" key="2">
    <source>
        <dbReference type="EMBL" id="PJR13055.1"/>
    </source>
</evidence>
<protein>
    <submittedName>
        <fullName evidence="2">GNAT family N-acetyltransferase</fullName>
    </submittedName>
</protein>
<accession>A0A2J0YXP9</accession>
<dbReference type="EMBL" id="NJGD01000012">
    <property type="protein sequence ID" value="PJR13055.1"/>
    <property type="molecule type" value="Genomic_DNA"/>
</dbReference>
<evidence type="ECO:0000259" key="1">
    <source>
        <dbReference type="PROSITE" id="PS51186"/>
    </source>
</evidence>
<reference evidence="2 3" key="1">
    <citation type="submission" date="2017-06" db="EMBL/GenBank/DDBJ databases">
        <title>Ensifer strains isolated from leguminous trees and herbs display diverse denitrification phenotypes with some acting as strong N2O sinks.</title>
        <authorList>
            <person name="Woliy K."/>
            <person name="Mania D."/>
            <person name="Bakken L.R."/>
            <person name="Frostegard A."/>
        </authorList>
    </citation>
    <scope>NUCLEOTIDE SEQUENCE [LARGE SCALE GENOMIC DNA]</scope>
    <source>
        <strain evidence="2 3">AC50a</strain>
    </source>
</reference>
<comment type="caution">
    <text evidence="2">The sequence shown here is derived from an EMBL/GenBank/DDBJ whole genome shotgun (WGS) entry which is preliminary data.</text>
</comment>